<dbReference type="PANTHER" id="PTHR48055">
    <property type="entry name" value="LEUCINE-RICH REPEAT RECEPTOR PROTEIN KINASE EMS1"/>
    <property type="match status" value="1"/>
</dbReference>
<proteinExistence type="predicted"/>
<evidence type="ECO:0000313" key="3">
    <source>
        <dbReference type="Proteomes" id="UP000467840"/>
    </source>
</evidence>
<evidence type="ECO:0000259" key="1">
    <source>
        <dbReference type="Pfam" id="PF07714"/>
    </source>
</evidence>
<dbReference type="Proteomes" id="UP000467840">
    <property type="component" value="Chromosome 1"/>
</dbReference>
<dbReference type="InterPro" id="IPR001245">
    <property type="entry name" value="Ser-Thr/Tyr_kinase_cat_dom"/>
</dbReference>
<dbReference type="InterPro" id="IPR011009">
    <property type="entry name" value="Kinase-like_dom_sf"/>
</dbReference>
<reference evidence="2 3" key="1">
    <citation type="journal article" date="2020" name="Mol. Plant">
        <title>The Chromosome-Based Rubber Tree Genome Provides New Insights into Spurge Genome Evolution and Rubber Biosynthesis.</title>
        <authorList>
            <person name="Liu J."/>
            <person name="Shi C."/>
            <person name="Shi C.C."/>
            <person name="Li W."/>
            <person name="Zhang Q.J."/>
            <person name="Zhang Y."/>
            <person name="Li K."/>
            <person name="Lu H.F."/>
            <person name="Shi C."/>
            <person name="Zhu S.T."/>
            <person name="Xiao Z.Y."/>
            <person name="Nan H."/>
            <person name="Yue Y."/>
            <person name="Zhu X.G."/>
            <person name="Wu Y."/>
            <person name="Hong X.N."/>
            <person name="Fan G.Y."/>
            <person name="Tong Y."/>
            <person name="Zhang D."/>
            <person name="Mao C.L."/>
            <person name="Liu Y.L."/>
            <person name="Hao S.J."/>
            <person name="Liu W.Q."/>
            <person name="Lv M.Q."/>
            <person name="Zhang H.B."/>
            <person name="Liu Y."/>
            <person name="Hu-Tang G.R."/>
            <person name="Wang J.P."/>
            <person name="Wang J.H."/>
            <person name="Sun Y.H."/>
            <person name="Ni S.B."/>
            <person name="Chen W.B."/>
            <person name="Zhang X.C."/>
            <person name="Jiao Y.N."/>
            <person name="Eichler E.E."/>
            <person name="Li G.H."/>
            <person name="Liu X."/>
            <person name="Gao L.Z."/>
        </authorList>
    </citation>
    <scope>NUCLEOTIDE SEQUENCE [LARGE SCALE GENOMIC DNA]</scope>
    <source>
        <strain evidence="3">cv. GT1</strain>
        <tissue evidence="2">Leaf</tissue>
    </source>
</reference>
<dbReference type="GO" id="GO:0016020">
    <property type="term" value="C:membrane"/>
    <property type="evidence" value="ECO:0007669"/>
    <property type="project" value="TreeGrafter"/>
</dbReference>
<dbReference type="EMBL" id="JAAGAX010000011">
    <property type="protein sequence ID" value="KAF2299050.1"/>
    <property type="molecule type" value="Genomic_DNA"/>
</dbReference>
<sequence length="164" mass="18638">MQKLQVLRLEGNELQGSIPPALPIALWADYHWEGMSSMDLYIMLVKSDFSKGLVSTKADVYSYGIMLMEVFTRKKPTDEIFSDEMSLKHWVSNSLLHSNSEVVDSNLMGREDKDFAAKEKCIASILSLALECTSNSPQQRINMEDAVTRLKKIKFRLLANIEMT</sequence>
<accession>A0A6A6LC79</accession>
<dbReference type="SUPFAM" id="SSF56112">
    <property type="entry name" value="Protein kinase-like (PK-like)"/>
    <property type="match status" value="1"/>
</dbReference>
<dbReference type="InterPro" id="IPR051564">
    <property type="entry name" value="LRR_receptor-like_kinase"/>
</dbReference>
<dbReference type="PANTHER" id="PTHR48055:SF36">
    <property type="entry name" value="PROTEIN KINASE, PLANT-TYPE, PUTATIVE-RELATED"/>
    <property type="match status" value="1"/>
</dbReference>
<dbReference type="AlphaFoldDB" id="A0A6A6LC79"/>
<keyword evidence="3" id="KW-1185">Reference proteome</keyword>
<dbReference type="GO" id="GO:0004672">
    <property type="term" value="F:protein kinase activity"/>
    <property type="evidence" value="ECO:0007669"/>
    <property type="project" value="InterPro"/>
</dbReference>
<organism evidence="2 3">
    <name type="scientific">Hevea brasiliensis</name>
    <name type="common">Para rubber tree</name>
    <name type="synonym">Siphonia brasiliensis</name>
    <dbReference type="NCBI Taxonomy" id="3981"/>
    <lineage>
        <taxon>Eukaryota</taxon>
        <taxon>Viridiplantae</taxon>
        <taxon>Streptophyta</taxon>
        <taxon>Embryophyta</taxon>
        <taxon>Tracheophyta</taxon>
        <taxon>Spermatophyta</taxon>
        <taxon>Magnoliopsida</taxon>
        <taxon>eudicotyledons</taxon>
        <taxon>Gunneridae</taxon>
        <taxon>Pentapetalae</taxon>
        <taxon>rosids</taxon>
        <taxon>fabids</taxon>
        <taxon>Malpighiales</taxon>
        <taxon>Euphorbiaceae</taxon>
        <taxon>Crotonoideae</taxon>
        <taxon>Micrandreae</taxon>
        <taxon>Hevea</taxon>
    </lineage>
</organism>
<evidence type="ECO:0000313" key="2">
    <source>
        <dbReference type="EMBL" id="KAF2299050.1"/>
    </source>
</evidence>
<protein>
    <recommendedName>
        <fullName evidence="1">Serine-threonine/tyrosine-protein kinase catalytic domain-containing protein</fullName>
    </recommendedName>
</protein>
<dbReference type="Pfam" id="PF07714">
    <property type="entry name" value="PK_Tyr_Ser-Thr"/>
    <property type="match status" value="1"/>
</dbReference>
<gene>
    <name evidence="2" type="ORF">GH714_030228</name>
</gene>
<comment type="caution">
    <text evidence="2">The sequence shown here is derived from an EMBL/GenBank/DDBJ whole genome shotgun (WGS) entry which is preliminary data.</text>
</comment>
<name>A0A6A6LC79_HEVBR</name>
<dbReference type="Gene3D" id="1.10.510.10">
    <property type="entry name" value="Transferase(Phosphotransferase) domain 1"/>
    <property type="match status" value="1"/>
</dbReference>
<feature type="domain" description="Serine-threonine/tyrosine-protein kinase catalytic" evidence="1">
    <location>
        <begin position="51"/>
        <end position="150"/>
    </location>
</feature>